<protein>
    <submittedName>
        <fullName evidence="2">36724_t:CDS:1</fullName>
    </submittedName>
</protein>
<dbReference type="SUPFAM" id="SSF52540">
    <property type="entry name" value="P-loop containing nucleoside triphosphate hydrolases"/>
    <property type="match status" value="1"/>
</dbReference>
<organism evidence="2 3">
    <name type="scientific">Gigaspora margarita</name>
    <dbReference type="NCBI Taxonomy" id="4874"/>
    <lineage>
        <taxon>Eukaryota</taxon>
        <taxon>Fungi</taxon>
        <taxon>Fungi incertae sedis</taxon>
        <taxon>Mucoromycota</taxon>
        <taxon>Glomeromycotina</taxon>
        <taxon>Glomeromycetes</taxon>
        <taxon>Diversisporales</taxon>
        <taxon>Gigasporaceae</taxon>
        <taxon>Gigaspora</taxon>
    </lineage>
</organism>
<feature type="domain" description="DNA helicase Pif1-like 2B" evidence="1">
    <location>
        <begin position="117"/>
        <end position="160"/>
    </location>
</feature>
<accession>A0ABN7UJF6</accession>
<proteinExistence type="predicted"/>
<evidence type="ECO:0000313" key="2">
    <source>
        <dbReference type="EMBL" id="CAG8594191.1"/>
    </source>
</evidence>
<dbReference type="InterPro" id="IPR027417">
    <property type="entry name" value="P-loop_NTPase"/>
</dbReference>
<gene>
    <name evidence="2" type="ORF">GMARGA_LOCUS6557</name>
</gene>
<dbReference type="PANTHER" id="PTHR10492:SF94">
    <property type="entry name" value="ATP-DEPENDENT DNA HELICASE"/>
    <property type="match status" value="1"/>
</dbReference>
<dbReference type="PANTHER" id="PTHR10492">
    <property type="match status" value="1"/>
</dbReference>
<reference evidence="2 3" key="1">
    <citation type="submission" date="2021-06" db="EMBL/GenBank/DDBJ databases">
        <authorList>
            <person name="Kallberg Y."/>
            <person name="Tangrot J."/>
            <person name="Rosling A."/>
        </authorList>
    </citation>
    <scope>NUCLEOTIDE SEQUENCE [LARGE SCALE GENOMIC DNA]</scope>
    <source>
        <strain evidence="2 3">120-4 pot B 10/14</strain>
    </source>
</reference>
<dbReference type="InterPro" id="IPR049163">
    <property type="entry name" value="Pif1-like_2B_dom"/>
</dbReference>
<keyword evidence="3" id="KW-1185">Reference proteome</keyword>
<dbReference type="Pfam" id="PF21530">
    <property type="entry name" value="Pif1_2B_dom"/>
    <property type="match status" value="1"/>
</dbReference>
<evidence type="ECO:0000259" key="1">
    <source>
        <dbReference type="Pfam" id="PF21530"/>
    </source>
</evidence>
<dbReference type="EMBL" id="CAJVQB010002996">
    <property type="protein sequence ID" value="CAG8594191.1"/>
    <property type="molecule type" value="Genomic_DNA"/>
</dbReference>
<name>A0ABN7UJF6_GIGMA</name>
<comment type="caution">
    <text evidence="2">The sequence shown here is derived from an EMBL/GenBank/DDBJ whole genome shotgun (WGS) entry which is preliminary data.</text>
</comment>
<dbReference type="Proteomes" id="UP000789901">
    <property type="component" value="Unassembled WGS sequence"/>
</dbReference>
<sequence length="180" mass="20626">MQVKNSPEANKFKNFLLKIGNETEKTINNDMICIPDQIIINWHDEQSLQTLIEQIYSILDTGSSNTLHFTNKAILTTKNEYVDYINNTILNRLPNESITYRSFDSVPDDTHNLYQQEFLNSINTSEIPPHELYLKINTPIICLRNLDPINGLCNATKLICKAFSPNVIDTEITTGNHQNK</sequence>
<evidence type="ECO:0000313" key="3">
    <source>
        <dbReference type="Proteomes" id="UP000789901"/>
    </source>
</evidence>